<sequence>AEVGLSVGSPDRMFYRPVDVVTGYQLIFVNLSDCNDSSVQ</sequence>
<evidence type="ECO:0000313" key="2">
    <source>
        <dbReference type="Proteomes" id="UP000789901"/>
    </source>
</evidence>
<keyword evidence="2" id="KW-1185">Reference proteome</keyword>
<feature type="non-terminal residue" evidence="1">
    <location>
        <position position="1"/>
    </location>
</feature>
<reference evidence="1 2" key="1">
    <citation type="submission" date="2021-06" db="EMBL/GenBank/DDBJ databases">
        <authorList>
            <person name="Kallberg Y."/>
            <person name="Tangrot J."/>
            <person name="Rosling A."/>
        </authorList>
    </citation>
    <scope>NUCLEOTIDE SEQUENCE [LARGE SCALE GENOMIC DNA]</scope>
    <source>
        <strain evidence="1 2">120-4 pot B 10/14</strain>
    </source>
</reference>
<dbReference type="EMBL" id="CAJVQB010113006">
    <property type="protein sequence ID" value="CAG8852526.1"/>
    <property type="molecule type" value="Genomic_DNA"/>
</dbReference>
<organism evidence="1 2">
    <name type="scientific">Gigaspora margarita</name>
    <dbReference type="NCBI Taxonomy" id="4874"/>
    <lineage>
        <taxon>Eukaryota</taxon>
        <taxon>Fungi</taxon>
        <taxon>Fungi incertae sedis</taxon>
        <taxon>Mucoromycota</taxon>
        <taxon>Glomeromycotina</taxon>
        <taxon>Glomeromycetes</taxon>
        <taxon>Diversisporales</taxon>
        <taxon>Gigasporaceae</taxon>
        <taxon>Gigaspora</taxon>
    </lineage>
</organism>
<evidence type="ECO:0000313" key="1">
    <source>
        <dbReference type="EMBL" id="CAG8852526.1"/>
    </source>
</evidence>
<gene>
    <name evidence="1" type="ORF">GMARGA_LOCUS41347</name>
</gene>
<proteinExistence type="predicted"/>
<accession>A0ABN7XBA9</accession>
<dbReference type="Proteomes" id="UP000789901">
    <property type="component" value="Unassembled WGS sequence"/>
</dbReference>
<name>A0ABN7XBA9_GIGMA</name>
<feature type="non-terminal residue" evidence="1">
    <location>
        <position position="40"/>
    </location>
</feature>
<comment type="caution">
    <text evidence="1">The sequence shown here is derived from an EMBL/GenBank/DDBJ whole genome shotgun (WGS) entry which is preliminary data.</text>
</comment>
<protein>
    <submittedName>
        <fullName evidence="1">40355_t:CDS:1</fullName>
    </submittedName>
</protein>